<dbReference type="PANTHER" id="PTHR33540:SF2">
    <property type="entry name" value="TRNA THREONYLCARBAMOYLADENOSINE BIOSYNTHESIS PROTEIN TSAE"/>
    <property type="match status" value="1"/>
</dbReference>
<evidence type="ECO:0000256" key="10">
    <source>
        <dbReference type="ARBA" id="ARBA00032441"/>
    </source>
</evidence>
<name>E6PCR7_9ZZZZ</name>
<evidence type="ECO:0000256" key="4">
    <source>
        <dbReference type="ARBA" id="ARBA00022490"/>
    </source>
</evidence>
<evidence type="ECO:0000256" key="5">
    <source>
        <dbReference type="ARBA" id="ARBA00022694"/>
    </source>
</evidence>
<dbReference type="NCBIfam" id="TIGR00150">
    <property type="entry name" value="T6A_YjeE"/>
    <property type="match status" value="1"/>
</dbReference>
<dbReference type="Gene3D" id="3.40.50.300">
    <property type="entry name" value="P-loop containing nucleotide triphosphate hydrolases"/>
    <property type="match status" value="1"/>
</dbReference>
<evidence type="ECO:0000256" key="3">
    <source>
        <dbReference type="ARBA" id="ARBA00019010"/>
    </source>
</evidence>
<comment type="subcellular location">
    <subcellularLocation>
        <location evidence="1">Cytoplasm</location>
    </subcellularLocation>
</comment>
<dbReference type="GO" id="GO:0046872">
    <property type="term" value="F:metal ion binding"/>
    <property type="evidence" value="ECO:0007669"/>
    <property type="project" value="UniProtKB-KW"/>
</dbReference>
<accession>E6PCR7</accession>
<evidence type="ECO:0000256" key="8">
    <source>
        <dbReference type="ARBA" id="ARBA00022840"/>
    </source>
</evidence>
<evidence type="ECO:0000256" key="6">
    <source>
        <dbReference type="ARBA" id="ARBA00022723"/>
    </source>
</evidence>
<protein>
    <recommendedName>
        <fullName evidence="3">tRNA threonylcarbamoyladenosine biosynthesis protein TsaE</fullName>
    </recommendedName>
    <alternativeName>
        <fullName evidence="10">t(6)A37 threonylcarbamoyladenosine biosynthesis protein TsaE</fullName>
    </alternativeName>
</protein>
<comment type="caution">
    <text evidence="11">The sequence shown here is derived from an EMBL/GenBank/DDBJ whole genome shotgun (WGS) entry which is preliminary data.</text>
</comment>
<dbReference type="InterPro" id="IPR003442">
    <property type="entry name" value="T6A_TsaE"/>
</dbReference>
<evidence type="ECO:0000256" key="1">
    <source>
        <dbReference type="ARBA" id="ARBA00004496"/>
    </source>
</evidence>
<dbReference type="SUPFAM" id="SSF52540">
    <property type="entry name" value="P-loop containing nucleoside triphosphate hydrolases"/>
    <property type="match status" value="1"/>
</dbReference>
<keyword evidence="6" id="KW-0479">Metal-binding</keyword>
<evidence type="ECO:0000256" key="2">
    <source>
        <dbReference type="ARBA" id="ARBA00007599"/>
    </source>
</evidence>
<evidence type="ECO:0000256" key="9">
    <source>
        <dbReference type="ARBA" id="ARBA00022842"/>
    </source>
</evidence>
<keyword evidence="5" id="KW-0819">tRNA processing</keyword>
<dbReference type="PANTHER" id="PTHR33540">
    <property type="entry name" value="TRNA THREONYLCARBAMOYLADENOSINE BIOSYNTHESIS PROTEIN TSAE"/>
    <property type="match status" value="1"/>
</dbReference>
<keyword evidence="7" id="KW-0547">Nucleotide-binding</keyword>
<dbReference type="EMBL" id="CABL01000001">
    <property type="protein sequence ID" value="CBH74251.1"/>
    <property type="molecule type" value="Genomic_DNA"/>
</dbReference>
<dbReference type="AlphaFoldDB" id="E6PCR7"/>
<reference evidence="11" key="1">
    <citation type="submission" date="2009-10" db="EMBL/GenBank/DDBJ databases">
        <title>Diversity of trophic interactions inside an arsenic-rich microbial ecosystem.</title>
        <authorList>
            <person name="Bertin P.N."/>
            <person name="Heinrich-Salmeron A."/>
            <person name="Pelletier E."/>
            <person name="Goulhen-Chollet F."/>
            <person name="Arsene-Ploetze F."/>
            <person name="Gallien S."/>
            <person name="Calteau A."/>
            <person name="Vallenet D."/>
            <person name="Casiot C."/>
            <person name="Chane-Woon-Ming B."/>
            <person name="Giloteaux L."/>
            <person name="Barakat M."/>
            <person name="Bonnefoy V."/>
            <person name="Bruneel O."/>
            <person name="Chandler M."/>
            <person name="Cleiss J."/>
            <person name="Duran R."/>
            <person name="Elbaz-Poulichet F."/>
            <person name="Fonknechten N."/>
            <person name="Lauga B."/>
            <person name="Mornico D."/>
            <person name="Ortet P."/>
            <person name="Schaeffer C."/>
            <person name="Siguier P."/>
            <person name="Alexander Thil Smith A."/>
            <person name="Van Dorsselaer A."/>
            <person name="Weissenbach J."/>
            <person name="Medigue C."/>
            <person name="Le Paslier D."/>
        </authorList>
    </citation>
    <scope>NUCLEOTIDE SEQUENCE</scope>
</reference>
<dbReference type="GO" id="GO:0005524">
    <property type="term" value="F:ATP binding"/>
    <property type="evidence" value="ECO:0007669"/>
    <property type="project" value="UniProtKB-KW"/>
</dbReference>
<dbReference type="InterPro" id="IPR027417">
    <property type="entry name" value="P-loop_NTPase"/>
</dbReference>
<evidence type="ECO:0000313" key="11">
    <source>
        <dbReference type="EMBL" id="CBH74251.1"/>
    </source>
</evidence>
<gene>
    <name evidence="11" type="ORF">CARN1_2138</name>
</gene>
<keyword evidence="8" id="KW-0067">ATP-binding</keyword>
<dbReference type="GO" id="GO:0005737">
    <property type="term" value="C:cytoplasm"/>
    <property type="evidence" value="ECO:0007669"/>
    <property type="project" value="UniProtKB-SubCell"/>
</dbReference>
<evidence type="ECO:0000256" key="7">
    <source>
        <dbReference type="ARBA" id="ARBA00022741"/>
    </source>
</evidence>
<keyword evidence="4" id="KW-0963">Cytoplasm</keyword>
<comment type="similarity">
    <text evidence="2">Belongs to the TsaE family.</text>
</comment>
<proteinExistence type="inferred from homology"/>
<organism evidence="11">
    <name type="scientific">mine drainage metagenome</name>
    <dbReference type="NCBI Taxonomy" id="410659"/>
    <lineage>
        <taxon>unclassified sequences</taxon>
        <taxon>metagenomes</taxon>
        <taxon>ecological metagenomes</taxon>
    </lineage>
</organism>
<dbReference type="Pfam" id="PF02367">
    <property type="entry name" value="TsaE"/>
    <property type="match status" value="1"/>
</dbReference>
<keyword evidence="9" id="KW-0460">Magnesium</keyword>
<sequence length="151" mass="16707">MKFTASAFDATFQETCRDIAAFDAFAATFAQRLRPGDVVALEGPLGAGKTRFARAIVRAIQGHEDVSSPTFTLRHRYERLGRTPVEHLDGYRIETPEELAESGLEEAFDGEAIVLVEWPDRLAPLLPPRRYRVAIAGAGEEPRSLRIEVPA</sequence>
<dbReference type="GO" id="GO:0002949">
    <property type="term" value="P:tRNA threonylcarbamoyladenosine modification"/>
    <property type="evidence" value="ECO:0007669"/>
    <property type="project" value="InterPro"/>
</dbReference>